<reference evidence="1 2" key="1">
    <citation type="submission" date="2015-12" db="EMBL/GenBank/DDBJ databases">
        <title>Draft genome sequence of Moniliophthora roreri, the causal agent of frosty pod rot of cacao.</title>
        <authorList>
            <person name="Aime M.C."/>
            <person name="Diaz-Valderrama J.R."/>
            <person name="Kijpornyongpan T."/>
            <person name="Phillips-Mora W."/>
        </authorList>
    </citation>
    <scope>NUCLEOTIDE SEQUENCE [LARGE SCALE GENOMIC DNA]</scope>
    <source>
        <strain evidence="1 2">MCA 2952</strain>
    </source>
</reference>
<protein>
    <submittedName>
        <fullName evidence="1">Uncharacterized protein</fullName>
    </submittedName>
</protein>
<name>A0A0W0F7G6_MONRR</name>
<accession>A0A0W0F7G6</accession>
<comment type="caution">
    <text evidence="1">The sequence shown here is derived from an EMBL/GenBank/DDBJ whole genome shotgun (WGS) entry which is preliminary data.</text>
</comment>
<proteinExistence type="predicted"/>
<dbReference type="AlphaFoldDB" id="A0A0W0F7G6"/>
<organism evidence="1 2">
    <name type="scientific">Moniliophthora roreri</name>
    <name type="common">Frosty pod rot fungus</name>
    <name type="synonym">Monilia roreri</name>
    <dbReference type="NCBI Taxonomy" id="221103"/>
    <lineage>
        <taxon>Eukaryota</taxon>
        <taxon>Fungi</taxon>
        <taxon>Dikarya</taxon>
        <taxon>Basidiomycota</taxon>
        <taxon>Agaricomycotina</taxon>
        <taxon>Agaricomycetes</taxon>
        <taxon>Agaricomycetidae</taxon>
        <taxon>Agaricales</taxon>
        <taxon>Marasmiineae</taxon>
        <taxon>Marasmiaceae</taxon>
        <taxon>Moniliophthora</taxon>
    </lineage>
</organism>
<evidence type="ECO:0000313" key="1">
    <source>
        <dbReference type="EMBL" id="KTB32196.1"/>
    </source>
</evidence>
<dbReference type="Proteomes" id="UP000054988">
    <property type="component" value="Unassembled WGS sequence"/>
</dbReference>
<gene>
    <name evidence="1" type="ORF">WG66_15227</name>
</gene>
<sequence length="58" mass="6267">MPCDFSCPEFQTSEKLKLRSSEVPARCPSASHSEVKLTSDHFGGAGAEYCEAAGTNWD</sequence>
<evidence type="ECO:0000313" key="2">
    <source>
        <dbReference type="Proteomes" id="UP000054988"/>
    </source>
</evidence>
<dbReference type="EMBL" id="LATX01002247">
    <property type="protein sequence ID" value="KTB32196.1"/>
    <property type="molecule type" value="Genomic_DNA"/>
</dbReference>